<evidence type="ECO:0000256" key="9">
    <source>
        <dbReference type="ARBA" id="ARBA00038345"/>
    </source>
</evidence>
<dbReference type="SUPFAM" id="SSF52440">
    <property type="entry name" value="PreATP-grasp domain"/>
    <property type="match status" value="1"/>
</dbReference>
<dbReference type="PROSITE" id="PS50975">
    <property type="entry name" value="ATP_GRASP"/>
    <property type="match status" value="1"/>
</dbReference>
<dbReference type="GO" id="GO:0009113">
    <property type="term" value="P:purine nucleobase biosynthetic process"/>
    <property type="evidence" value="ECO:0007669"/>
    <property type="project" value="InterPro"/>
</dbReference>
<dbReference type="SUPFAM" id="SSF51246">
    <property type="entry name" value="Rudiment single hybrid motif"/>
    <property type="match status" value="1"/>
</dbReference>
<dbReference type="EMBL" id="BLJP01000009">
    <property type="protein sequence ID" value="GFE94094.1"/>
    <property type="molecule type" value="Genomic_DNA"/>
</dbReference>
<dbReference type="AlphaFoldDB" id="A0A6V8I9W4"/>
<evidence type="ECO:0000256" key="7">
    <source>
        <dbReference type="ARBA" id="ARBA00022755"/>
    </source>
</evidence>
<comment type="similarity">
    <text evidence="9 12">Belongs to the GARS family.</text>
</comment>
<evidence type="ECO:0000256" key="12">
    <source>
        <dbReference type="HAMAP-Rule" id="MF_00138"/>
    </source>
</evidence>
<keyword evidence="5 12" id="KW-0436">Ligase</keyword>
<dbReference type="FunFam" id="3.30.1490.20:FF:000006">
    <property type="entry name" value="phosphoribosylamine--glycine ligase, chloroplastic-like"/>
    <property type="match status" value="1"/>
</dbReference>
<dbReference type="InterPro" id="IPR037123">
    <property type="entry name" value="PRibGlycinamide_synth_C_sf"/>
</dbReference>
<comment type="cofactor">
    <cofactor evidence="2">
        <name>Mg(2+)</name>
        <dbReference type="ChEBI" id="CHEBI:18420"/>
    </cofactor>
</comment>
<sequence>MRVLLVGSGGREHALAATLARSPRLTALFIAPGNPGTAELGTNVAIGASDVPALITFAKEQQVDLIVPGPEAPLVAGLADACEAAGLACAGPTQAAARLEGSKSFSKEVCYAAGVPTARGERFTSADAAITYIAERGAPIVVKADGLAAGKGVVVAQTVAEAQDAVREMMTEGSMGDAGRSVVIEDCLVGEEVSLFAFCSGETAMLIGAAQDHKRIGDGDTGPNTGGMGAVSPPRGFDRTAQEAALDLVVRPMLKEMVRRGTPFRGVIFAGLMLTETGPQLIEYNVRFGDPEAQALLLRLTSDLLPALAALAEDRLDTTPVTFSDQAAISIVMAARGYPAKPETGAVISGIADAEALDGVRVFQAGTKENAARELVVAGGRVLSVCALGDTVQQARERAYAGVKAISWDGAAWRTDIGARALSRRTLTDEQWNRIQNLVLGQNRADNRLFVDAILWRAGNTDRWCNLPEDFGKHNTIRKRFRKWAHKGVWERLFLALADTPDFEYDLNNGTISKIHADATCTNRGLKLPSTVIRMRD</sequence>
<dbReference type="Pfam" id="PF01071">
    <property type="entry name" value="GARS_A"/>
    <property type="match status" value="1"/>
</dbReference>
<dbReference type="InterPro" id="IPR025161">
    <property type="entry name" value="IS402-like_dom"/>
</dbReference>
<comment type="caution">
    <text evidence="15">The sequence shown here is derived from an EMBL/GenBank/DDBJ whole genome shotgun (WGS) entry which is preliminary data.</text>
</comment>
<dbReference type="Gene3D" id="3.30.1490.20">
    <property type="entry name" value="ATP-grasp fold, A domain"/>
    <property type="match status" value="1"/>
</dbReference>
<dbReference type="GO" id="GO:0004637">
    <property type="term" value="F:phosphoribosylamine-glycine ligase activity"/>
    <property type="evidence" value="ECO:0007669"/>
    <property type="project" value="UniProtKB-UniRule"/>
</dbReference>
<evidence type="ECO:0000259" key="14">
    <source>
        <dbReference type="PROSITE" id="PS50975"/>
    </source>
</evidence>
<dbReference type="PANTHER" id="PTHR43472">
    <property type="entry name" value="PHOSPHORIBOSYLAMINE--GLYCINE LIGASE"/>
    <property type="match status" value="1"/>
</dbReference>
<dbReference type="EC" id="6.3.4.13" evidence="4 12"/>
<organism evidence="15 16">
    <name type="scientific">Acetobacter persici</name>
    <dbReference type="NCBI Taxonomy" id="1076596"/>
    <lineage>
        <taxon>Bacteria</taxon>
        <taxon>Pseudomonadati</taxon>
        <taxon>Pseudomonadota</taxon>
        <taxon>Alphaproteobacteria</taxon>
        <taxon>Acetobacterales</taxon>
        <taxon>Acetobacteraceae</taxon>
        <taxon>Acetobacter</taxon>
    </lineage>
</organism>
<evidence type="ECO:0000256" key="4">
    <source>
        <dbReference type="ARBA" id="ARBA00013255"/>
    </source>
</evidence>
<dbReference type="FunFam" id="3.90.600.10:FF:000001">
    <property type="entry name" value="Trifunctional purine biosynthetic protein adenosine-3"/>
    <property type="match status" value="1"/>
</dbReference>
<dbReference type="Pfam" id="PF13340">
    <property type="entry name" value="DUF4096"/>
    <property type="match status" value="1"/>
</dbReference>
<dbReference type="OrthoDB" id="9807240at2"/>
<dbReference type="GO" id="GO:0006189">
    <property type="term" value="P:'de novo' IMP biosynthetic process"/>
    <property type="evidence" value="ECO:0007669"/>
    <property type="project" value="UniProtKB-UniRule"/>
</dbReference>
<dbReference type="HAMAP" id="MF_00138">
    <property type="entry name" value="GARS"/>
    <property type="match status" value="1"/>
</dbReference>
<dbReference type="InterPro" id="IPR020560">
    <property type="entry name" value="PRibGlycinamide_synth_C-dom"/>
</dbReference>
<accession>A0A6V8I9W4</accession>
<name>A0A6V8I9W4_9PROT</name>
<dbReference type="InterPro" id="IPR020559">
    <property type="entry name" value="PRibGlycinamide_synth_CS"/>
</dbReference>
<dbReference type="Pfam" id="PF02844">
    <property type="entry name" value="GARS_N"/>
    <property type="match status" value="1"/>
</dbReference>
<dbReference type="SMART" id="SM01210">
    <property type="entry name" value="GARS_C"/>
    <property type="match status" value="1"/>
</dbReference>
<dbReference type="PROSITE" id="PS00184">
    <property type="entry name" value="GARS"/>
    <property type="match status" value="1"/>
</dbReference>
<dbReference type="GO" id="GO:0046872">
    <property type="term" value="F:metal ion binding"/>
    <property type="evidence" value="ECO:0007669"/>
    <property type="project" value="InterPro"/>
</dbReference>
<gene>
    <name evidence="12 15" type="primary">purD</name>
    <name evidence="15" type="ORF">DmAi_21530</name>
</gene>
<feature type="domain" description="ATP-grasp" evidence="14">
    <location>
        <begin position="107"/>
        <end position="313"/>
    </location>
</feature>
<dbReference type="InterPro" id="IPR011054">
    <property type="entry name" value="Rudment_hybrid_motif"/>
</dbReference>
<proteinExistence type="inferred from homology"/>
<dbReference type="InterPro" id="IPR020561">
    <property type="entry name" value="PRibGlycinamid_synth_ATP-grasp"/>
</dbReference>
<dbReference type="InterPro" id="IPR016185">
    <property type="entry name" value="PreATP-grasp_dom_sf"/>
</dbReference>
<keyword evidence="6 13" id="KW-0547">Nucleotide-binding</keyword>
<evidence type="ECO:0000313" key="15">
    <source>
        <dbReference type="EMBL" id="GFE94094.1"/>
    </source>
</evidence>
<comment type="cofactor">
    <cofactor evidence="1">
        <name>Mn(2+)</name>
        <dbReference type="ChEBI" id="CHEBI:29035"/>
    </cofactor>
</comment>
<keyword evidence="16" id="KW-1185">Reference proteome</keyword>
<dbReference type="SMART" id="SM01209">
    <property type="entry name" value="GARS_A"/>
    <property type="match status" value="1"/>
</dbReference>
<dbReference type="SUPFAM" id="SSF56059">
    <property type="entry name" value="Glutathione synthetase ATP-binding domain-like"/>
    <property type="match status" value="1"/>
</dbReference>
<dbReference type="Gene3D" id="3.40.50.20">
    <property type="match status" value="1"/>
</dbReference>
<evidence type="ECO:0000313" key="16">
    <source>
        <dbReference type="Proteomes" id="UP000548726"/>
    </source>
</evidence>
<evidence type="ECO:0000256" key="2">
    <source>
        <dbReference type="ARBA" id="ARBA00001946"/>
    </source>
</evidence>
<evidence type="ECO:0000256" key="13">
    <source>
        <dbReference type="PROSITE-ProRule" id="PRU00409"/>
    </source>
</evidence>
<keyword evidence="8 13" id="KW-0067">ATP-binding</keyword>
<dbReference type="Gene3D" id="3.30.470.20">
    <property type="entry name" value="ATP-grasp fold, B domain"/>
    <property type="match status" value="1"/>
</dbReference>
<reference evidence="15 16" key="1">
    <citation type="journal article" date="2020" name="Cell Rep.">
        <title>Local necrotic cells trigger systemic immune activation via gut microbiome dysbiosis in Drosophila.</title>
        <authorList>
            <person name="Kosakamoto H."/>
            <person name="Yamauchi T."/>
            <person name="Akuzawa-Tokita Y."/>
            <person name="Nishimura K."/>
            <person name="Soga T."/>
            <person name="Murakami T."/>
            <person name="Mori H."/>
            <person name="Yamamoto K."/>
            <person name="Miyazaki R."/>
            <person name="Koto A."/>
            <person name="Miura M."/>
            <person name="Obata F."/>
        </authorList>
    </citation>
    <scope>NUCLEOTIDE SEQUENCE [LARGE SCALE GENOMIC DNA]</scope>
    <source>
        <strain evidence="15 16">Ai</strain>
    </source>
</reference>
<comment type="catalytic activity">
    <reaction evidence="12">
        <text>5-phospho-beta-D-ribosylamine + glycine + ATP = N(1)-(5-phospho-beta-D-ribosyl)glycinamide + ADP + phosphate + H(+)</text>
        <dbReference type="Rhea" id="RHEA:17453"/>
        <dbReference type="ChEBI" id="CHEBI:15378"/>
        <dbReference type="ChEBI" id="CHEBI:30616"/>
        <dbReference type="ChEBI" id="CHEBI:43474"/>
        <dbReference type="ChEBI" id="CHEBI:57305"/>
        <dbReference type="ChEBI" id="CHEBI:58681"/>
        <dbReference type="ChEBI" id="CHEBI:143788"/>
        <dbReference type="ChEBI" id="CHEBI:456216"/>
        <dbReference type="EC" id="6.3.4.13"/>
    </reaction>
</comment>
<dbReference type="Proteomes" id="UP000548726">
    <property type="component" value="Unassembled WGS sequence"/>
</dbReference>
<keyword evidence="7 12" id="KW-0658">Purine biosynthesis</keyword>
<evidence type="ECO:0000256" key="1">
    <source>
        <dbReference type="ARBA" id="ARBA00001936"/>
    </source>
</evidence>
<dbReference type="PANTHER" id="PTHR43472:SF1">
    <property type="entry name" value="PHOSPHORIBOSYLAMINE--GLYCINE LIGASE, CHLOROPLASTIC"/>
    <property type="match status" value="1"/>
</dbReference>
<evidence type="ECO:0000256" key="6">
    <source>
        <dbReference type="ARBA" id="ARBA00022741"/>
    </source>
</evidence>
<dbReference type="Pfam" id="PF02843">
    <property type="entry name" value="GARS_C"/>
    <property type="match status" value="1"/>
</dbReference>
<evidence type="ECO:0000256" key="10">
    <source>
        <dbReference type="ARBA" id="ARBA00042242"/>
    </source>
</evidence>
<dbReference type="NCBIfam" id="TIGR00877">
    <property type="entry name" value="purD"/>
    <property type="match status" value="1"/>
</dbReference>
<evidence type="ECO:0000256" key="8">
    <source>
        <dbReference type="ARBA" id="ARBA00022840"/>
    </source>
</evidence>
<dbReference type="GO" id="GO:0005524">
    <property type="term" value="F:ATP binding"/>
    <property type="evidence" value="ECO:0007669"/>
    <property type="project" value="UniProtKB-UniRule"/>
</dbReference>
<dbReference type="UniPathway" id="UPA00074">
    <property type="reaction ID" value="UER00125"/>
</dbReference>
<protein>
    <recommendedName>
        <fullName evidence="4 12">Phosphoribosylamine--glycine ligase</fullName>
        <ecNumber evidence="4 12">6.3.4.13</ecNumber>
    </recommendedName>
    <alternativeName>
        <fullName evidence="12">GARS</fullName>
    </alternativeName>
    <alternativeName>
        <fullName evidence="10 12">Glycinamide ribonucleotide synthetase</fullName>
    </alternativeName>
    <alternativeName>
        <fullName evidence="11 12">Phosphoribosylglycinamide synthetase</fullName>
    </alternativeName>
</protein>
<evidence type="ECO:0000256" key="3">
    <source>
        <dbReference type="ARBA" id="ARBA00005174"/>
    </source>
</evidence>
<dbReference type="InterPro" id="IPR000115">
    <property type="entry name" value="PRibGlycinamide_synth"/>
</dbReference>
<dbReference type="InterPro" id="IPR020562">
    <property type="entry name" value="PRibGlycinamide_synth_N"/>
</dbReference>
<comment type="pathway">
    <text evidence="3 12">Purine metabolism; IMP biosynthesis via de novo pathway; N(1)-(5-phospho-D-ribosyl)glycinamide from 5-phospho-alpha-D-ribose 1-diphosphate: step 2/2.</text>
</comment>
<dbReference type="Gene3D" id="3.90.600.10">
    <property type="entry name" value="Phosphoribosylglycinamide synthetase, C-terminal domain"/>
    <property type="match status" value="1"/>
</dbReference>
<evidence type="ECO:0000256" key="11">
    <source>
        <dbReference type="ARBA" id="ARBA00042864"/>
    </source>
</evidence>
<dbReference type="InterPro" id="IPR013815">
    <property type="entry name" value="ATP_grasp_subdomain_1"/>
</dbReference>
<evidence type="ECO:0000256" key="5">
    <source>
        <dbReference type="ARBA" id="ARBA00022598"/>
    </source>
</evidence>
<dbReference type="InterPro" id="IPR011761">
    <property type="entry name" value="ATP-grasp"/>
</dbReference>